<keyword evidence="3" id="KW-1185">Reference proteome</keyword>
<evidence type="ECO:0000313" key="2">
    <source>
        <dbReference type="EMBL" id="TNN80078.1"/>
    </source>
</evidence>
<organism evidence="2 3">
    <name type="scientific">Liparis tanakae</name>
    <name type="common">Tanaka's snailfish</name>
    <dbReference type="NCBI Taxonomy" id="230148"/>
    <lineage>
        <taxon>Eukaryota</taxon>
        <taxon>Metazoa</taxon>
        <taxon>Chordata</taxon>
        <taxon>Craniata</taxon>
        <taxon>Vertebrata</taxon>
        <taxon>Euteleostomi</taxon>
        <taxon>Actinopterygii</taxon>
        <taxon>Neopterygii</taxon>
        <taxon>Teleostei</taxon>
        <taxon>Neoteleostei</taxon>
        <taxon>Acanthomorphata</taxon>
        <taxon>Eupercaria</taxon>
        <taxon>Perciformes</taxon>
        <taxon>Cottioidei</taxon>
        <taxon>Cottales</taxon>
        <taxon>Liparidae</taxon>
        <taxon>Liparis</taxon>
    </lineage>
</organism>
<gene>
    <name evidence="2" type="ORF">EYF80_009730</name>
</gene>
<evidence type="ECO:0000313" key="3">
    <source>
        <dbReference type="Proteomes" id="UP000314294"/>
    </source>
</evidence>
<name>A0A4Z2IR32_9TELE</name>
<dbReference type="EMBL" id="SRLO01000058">
    <property type="protein sequence ID" value="TNN80078.1"/>
    <property type="molecule type" value="Genomic_DNA"/>
</dbReference>
<proteinExistence type="predicted"/>
<dbReference type="AlphaFoldDB" id="A0A4Z2IR32"/>
<protein>
    <submittedName>
        <fullName evidence="2">Uncharacterized protein</fullName>
    </submittedName>
</protein>
<accession>A0A4Z2IR32</accession>
<dbReference type="Proteomes" id="UP000314294">
    <property type="component" value="Unassembled WGS sequence"/>
</dbReference>
<reference evidence="2 3" key="1">
    <citation type="submission" date="2019-03" db="EMBL/GenBank/DDBJ databases">
        <title>First draft genome of Liparis tanakae, snailfish: a comprehensive survey of snailfish specific genes.</title>
        <authorList>
            <person name="Kim W."/>
            <person name="Song I."/>
            <person name="Jeong J.-H."/>
            <person name="Kim D."/>
            <person name="Kim S."/>
            <person name="Ryu S."/>
            <person name="Song J.Y."/>
            <person name="Lee S.K."/>
        </authorList>
    </citation>
    <scope>NUCLEOTIDE SEQUENCE [LARGE SCALE GENOMIC DNA]</scope>
    <source>
        <tissue evidence="2">Muscle</tissue>
    </source>
</reference>
<comment type="caution">
    <text evidence="2">The sequence shown here is derived from an EMBL/GenBank/DDBJ whole genome shotgun (WGS) entry which is preliminary data.</text>
</comment>
<feature type="region of interest" description="Disordered" evidence="1">
    <location>
        <begin position="140"/>
        <end position="177"/>
    </location>
</feature>
<evidence type="ECO:0000256" key="1">
    <source>
        <dbReference type="SAM" id="MobiDB-lite"/>
    </source>
</evidence>
<sequence>MHACAPLSSQTTVVRCRINRKLSHCANEPRTPRHSNGTILKTDGYCRCFAPNARLSLVNCKIKDPSTAHRSIELEECCNSAINYQPGVWCGGSCVPLVEDFGGGASLPFFLILILSLPPWVPVAFTGSLRAGLPTAEATRRVAGHEEPLEANLESPGRGRRGDSPVYVGEKKEEEVE</sequence>